<feature type="transmembrane region" description="Helical" evidence="2">
    <location>
        <begin position="284"/>
        <end position="305"/>
    </location>
</feature>
<proteinExistence type="predicted"/>
<reference evidence="4 5" key="1">
    <citation type="submission" date="2013-02" db="EMBL/GenBank/DDBJ databases">
        <title>The Genome Sequence of Plasmodium falciparum UGT5.1.</title>
        <authorList>
            <consortium name="The Broad Institute Genome Sequencing Platform"/>
            <consortium name="The Broad Institute Genome Sequencing Center for Infectious Disease"/>
            <person name="Neafsey D."/>
            <person name="Cheeseman I."/>
            <person name="Volkman S."/>
            <person name="Adams J."/>
            <person name="Walker B."/>
            <person name="Young S.K."/>
            <person name="Zeng Q."/>
            <person name="Gargeya S."/>
            <person name="Fitzgerald M."/>
            <person name="Haas B."/>
            <person name="Abouelleil A."/>
            <person name="Alvarado L."/>
            <person name="Arachchi H.M."/>
            <person name="Berlin A.M."/>
            <person name="Chapman S.B."/>
            <person name="Dewar J."/>
            <person name="Goldberg J."/>
            <person name="Griggs A."/>
            <person name="Gujja S."/>
            <person name="Hansen M."/>
            <person name="Howarth C."/>
            <person name="Imamovic A."/>
            <person name="Larimer J."/>
            <person name="McCowan C."/>
            <person name="Murphy C."/>
            <person name="Neiman D."/>
            <person name="Pearson M."/>
            <person name="Priest M."/>
            <person name="Roberts A."/>
            <person name="Saif S."/>
            <person name="Shea T."/>
            <person name="Sisk P."/>
            <person name="Sykes S."/>
            <person name="Wortman J."/>
            <person name="Nusbaum C."/>
            <person name="Birren B."/>
        </authorList>
    </citation>
    <scope>NUCLEOTIDE SEQUENCE [LARGE SCALE GENOMIC DNA]</scope>
    <source>
        <strain evidence="4 5">UGT5.1</strain>
    </source>
</reference>
<gene>
    <name evidence="4" type="ORF">C923_00425</name>
</gene>
<protein>
    <submittedName>
        <fullName evidence="4">Surface antigen</fullName>
    </submittedName>
</protein>
<evidence type="ECO:0000256" key="3">
    <source>
        <dbReference type="SAM" id="SignalP"/>
    </source>
</evidence>
<evidence type="ECO:0000313" key="4">
    <source>
        <dbReference type="EMBL" id="EWC78897.1"/>
    </source>
</evidence>
<feature type="signal peptide" evidence="3">
    <location>
        <begin position="1"/>
        <end position="21"/>
    </location>
</feature>
<keyword evidence="1" id="KW-0175">Coiled coil</keyword>
<keyword evidence="2" id="KW-0472">Membrane</keyword>
<dbReference type="AlphaFoldDB" id="W7JJ48"/>
<organism evidence="4 5">
    <name type="scientific">Plasmodium falciparum UGT5.1</name>
    <dbReference type="NCBI Taxonomy" id="1237627"/>
    <lineage>
        <taxon>Eukaryota</taxon>
        <taxon>Sar</taxon>
        <taxon>Alveolata</taxon>
        <taxon>Apicomplexa</taxon>
        <taxon>Aconoidasida</taxon>
        <taxon>Haemosporida</taxon>
        <taxon>Plasmodiidae</taxon>
        <taxon>Plasmodium</taxon>
        <taxon>Plasmodium (Laverania)</taxon>
    </lineage>
</organism>
<feature type="coiled-coil region" evidence="1">
    <location>
        <begin position="73"/>
        <end position="100"/>
    </location>
</feature>
<accession>W7JJ48</accession>
<dbReference type="Proteomes" id="UP000030697">
    <property type="component" value="Unassembled WGS sequence"/>
</dbReference>
<keyword evidence="3" id="KW-0732">Signal</keyword>
<evidence type="ECO:0000313" key="5">
    <source>
        <dbReference type="Proteomes" id="UP000030697"/>
    </source>
</evidence>
<name>W7JJ48_PLAFA</name>
<dbReference type="Pfam" id="PF02009">
    <property type="entry name" value="RIFIN"/>
    <property type="match status" value="1"/>
</dbReference>
<dbReference type="InterPro" id="IPR006373">
    <property type="entry name" value="VSA_Rifin"/>
</dbReference>
<sequence length="325" mass="36678">MKVHYINILLFALPLSILVHNQRNHKKTILRTIKTKPTKTHRTLCECELYAPSNYENDPEMKEVMENFDRQTSQRFEEYNERMKDERQKHKDQCEKDIEKIILKDKIEKELTQKFATLETKIDIIDISPGVFEKSLADKVENSCLKCGNNMGGLVPGLALIGGTAVYAAAVNAATKAGMDAAILELENIIGLITLLKEKFAQLVTTTNFKCPNALVGAVQNVKNTYCVDKAINTQPFCLFSTRSVSNPLWFAESARDAAQEGLTAYGTKFVAETSPNAFLTNPYIASSIAIMIIVAIVLTIYLILSYRRKKKMKKKLQYIKLLKE</sequence>
<keyword evidence="2" id="KW-0812">Transmembrane</keyword>
<dbReference type="NCBIfam" id="TIGR01477">
    <property type="entry name" value="RIFIN"/>
    <property type="match status" value="1"/>
</dbReference>
<keyword evidence="2" id="KW-1133">Transmembrane helix</keyword>
<evidence type="ECO:0000256" key="1">
    <source>
        <dbReference type="SAM" id="Coils"/>
    </source>
</evidence>
<feature type="chain" id="PRO_5004896517" evidence="3">
    <location>
        <begin position="22"/>
        <end position="325"/>
    </location>
</feature>
<evidence type="ECO:0000256" key="2">
    <source>
        <dbReference type="SAM" id="Phobius"/>
    </source>
</evidence>
<dbReference type="EMBL" id="KE124397">
    <property type="protein sequence ID" value="EWC78897.1"/>
    <property type="molecule type" value="Genomic_DNA"/>
</dbReference>
<dbReference type="OrthoDB" id="379139at2759"/>